<evidence type="ECO:0000313" key="6">
    <source>
        <dbReference type="Proteomes" id="UP001162162"/>
    </source>
</evidence>
<name>A0AAV8XNA5_9CUCU</name>
<evidence type="ECO:0000256" key="2">
    <source>
        <dbReference type="ARBA" id="ARBA00009127"/>
    </source>
</evidence>
<gene>
    <name evidence="5" type="ORF">NQ318_014951</name>
</gene>
<comment type="similarity">
    <text evidence="2">Belongs to the major royal jelly protein family.</text>
</comment>
<dbReference type="InterPro" id="IPR017996">
    <property type="entry name" value="MRJP/yellow-related"/>
</dbReference>
<protein>
    <submittedName>
        <fullName evidence="5">Uncharacterized protein</fullName>
    </submittedName>
</protein>
<comment type="caution">
    <text evidence="5">The sequence shown here is derived from an EMBL/GenBank/DDBJ whole genome shotgun (WGS) entry which is preliminary data.</text>
</comment>
<evidence type="ECO:0000256" key="4">
    <source>
        <dbReference type="ARBA" id="ARBA00022729"/>
    </source>
</evidence>
<dbReference type="PANTHER" id="PTHR10009">
    <property type="entry name" value="PROTEIN YELLOW-RELATED"/>
    <property type="match status" value="1"/>
</dbReference>
<dbReference type="Proteomes" id="UP001162162">
    <property type="component" value="Unassembled WGS sequence"/>
</dbReference>
<dbReference type="Pfam" id="PF03022">
    <property type="entry name" value="MRJP"/>
    <property type="match status" value="1"/>
</dbReference>
<dbReference type="AlphaFoldDB" id="A0AAV8XNA5"/>
<comment type="subcellular location">
    <subcellularLocation>
        <location evidence="1">Secreted</location>
    </subcellularLocation>
</comment>
<sequence length="346" mass="39285">MGANVWGNKLFITVPRRRLGVPSTLNYVPLDGTQKQNAPLIPYPNWNINLYPDTSGKNENFVSVYRVGVDACDRLWFVDTGTLEIPGNKTQVIPTTLIIMDLQTDKVIHRYVFPQDQLRPTTTLASVTIDVTKDACDNAFAYFPDLGGYGLIIYSLKENKSWRVTHNYFFLEPLAGEFLVSGHNFQWNDGVFSVELTDLNPDGFRDLYFHSMAGTHLYKVSTRILRNETLATRSYHGDDFTNVGDRGPQSQTSAADLHKPTGTLFLGLINQNALGCWNIKKPLKVSIVQKDDQRMIYPSDVKIFKDKVYLLTNTMPEFLYGKLNYDIINFRVWSNTVEDAIQGTEC</sequence>
<evidence type="ECO:0000256" key="1">
    <source>
        <dbReference type="ARBA" id="ARBA00004613"/>
    </source>
</evidence>
<accession>A0AAV8XNA5</accession>
<organism evidence="5 6">
    <name type="scientific">Aromia moschata</name>
    <dbReference type="NCBI Taxonomy" id="1265417"/>
    <lineage>
        <taxon>Eukaryota</taxon>
        <taxon>Metazoa</taxon>
        <taxon>Ecdysozoa</taxon>
        <taxon>Arthropoda</taxon>
        <taxon>Hexapoda</taxon>
        <taxon>Insecta</taxon>
        <taxon>Pterygota</taxon>
        <taxon>Neoptera</taxon>
        <taxon>Endopterygota</taxon>
        <taxon>Coleoptera</taxon>
        <taxon>Polyphaga</taxon>
        <taxon>Cucujiformia</taxon>
        <taxon>Chrysomeloidea</taxon>
        <taxon>Cerambycidae</taxon>
        <taxon>Cerambycinae</taxon>
        <taxon>Callichromatini</taxon>
        <taxon>Aromia</taxon>
    </lineage>
</organism>
<keyword evidence="4" id="KW-0732">Signal</keyword>
<keyword evidence="6" id="KW-1185">Reference proteome</keyword>
<evidence type="ECO:0000313" key="5">
    <source>
        <dbReference type="EMBL" id="KAJ8939824.1"/>
    </source>
</evidence>
<reference evidence="5" key="1">
    <citation type="journal article" date="2023" name="Insect Mol. Biol.">
        <title>Genome sequencing provides insights into the evolution of gene families encoding plant cell wall-degrading enzymes in longhorned beetles.</title>
        <authorList>
            <person name="Shin N.R."/>
            <person name="Okamura Y."/>
            <person name="Kirsch R."/>
            <person name="Pauchet Y."/>
        </authorList>
    </citation>
    <scope>NUCLEOTIDE SEQUENCE</scope>
    <source>
        <strain evidence="5">AMC_N1</strain>
    </source>
</reference>
<proteinExistence type="inferred from homology"/>
<dbReference type="InterPro" id="IPR011042">
    <property type="entry name" value="6-blade_b-propeller_TolB-like"/>
</dbReference>
<evidence type="ECO:0000256" key="3">
    <source>
        <dbReference type="ARBA" id="ARBA00022525"/>
    </source>
</evidence>
<dbReference type="Gene3D" id="2.120.10.30">
    <property type="entry name" value="TolB, C-terminal domain"/>
    <property type="match status" value="1"/>
</dbReference>
<dbReference type="GO" id="GO:0005576">
    <property type="term" value="C:extracellular region"/>
    <property type="evidence" value="ECO:0007669"/>
    <property type="project" value="UniProtKB-SubCell"/>
</dbReference>
<dbReference type="EMBL" id="JAPWTK010000466">
    <property type="protein sequence ID" value="KAJ8939824.1"/>
    <property type="molecule type" value="Genomic_DNA"/>
</dbReference>
<keyword evidence="3" id="KW-0964">Secreted</keyword>
<dbReference type="PANTHER" id="PTHR10009:SF11">
    <property type="entry name" value="RH54244P"/>
    <property type="match status" value="1"/>
</dbReference>